<evidence type="ECO:0000256" key="1">
    <source>
        <dbReference type="SAM" id="Phobius"/>
    </source>
</evidence>
<feature type="transmembrane region" description="Helical" evidence="1">
    <location>
        <begin position="36"/>
        <end position="52"/>
    </location>
</feature>
<sequence>MQSIYIYILAIFFNIIAIGLIYVLWVICYKRNNKKLLFISLGCTALIEIIFIELPLYVNKLILSVLFSYIAWKILNEYANRIHKEMVTERLESMRPSYKKFAIKDKK</sequence>
<evidence type="ECO:0000313" key="3">
    <source>
        <dbReference type="Proteomes" id="UP000189161"/>
    </source>
</evidence>
<organism evidence="2 3">
    <name type="scientific">Rodentibacter trehalosifermentans</name>
    <dbReference type="NCBI Taxonomy" id="1908263"/>
    <lineage>
        <taxon>Bacteria</taxon>
        <taxon>Pseudomonadati</taxon>
        <taxon>Pseudomonadota</taxon>
        <taxon>Gammaproteobacteria</taxon>
        <taxon>Pasteurellales</taxon>
        <taxon>Pasteurellaceae</taxon>
        <taxon>Rodentibacter</taxon>
    </lineage>
</organism>
<keyword evidence="3" id="KW-1185">Reference proteome</keyword>
<gene>
    <name evidence="2" type="ORF">BKK52_11445</name>
</gene>
<dbReference type="AlphaFoldDB" id="A0A1V3IW69"/>
<dbReference type="EMBL" id="MLHL01000071">
    <property type="protein sequence ID" value="OOF46534.1"/>
    <property type="molecule type" value="Genomic_DNA"/>
</dbReference>
<evidence type="ECO:0000313" key="2">
    <source>
        <dbReference type="EMBL" id="OOF46534.1"/>
    </source>
</evidence>
<keyword evidence="1" id="KW-1133">Transmembrane helix</keyword>
<dbReference type="Proteomes" id="UP000189161">
    <property type="component" value="Unassembled WGS sequence"/>
</dbReference>
<proteinExistence type="predicted"/>
<keyword evidence="1" id="KW-0812">Transmembrane</keyword>
<reference evidence="2 3" key="1">
    <citation type="submission" date="2016-10" db="EMBL/GenBank/DDBJ databases">
        <title>Rodentibacter gen. nov. and new species.</title>
        <authorList>
            <person name="Christensen H."/>
        </authorList>
    </citation>
    <scope>NUCLEOTIDE SEQUENCE [LARGE SCALE GENOMIC DNA]</scope>
    <source>
        <strain evidence="2 3">H1987082031</strain>
    </source>
</reference>
<dbReference type="RefSeq" id="WP_077478756.1">
    <property type="nucleotide sequence ID" value="NZ_MLHL01000071.1"/>
</dbReference>
<accession>A0A1V3IW69</accession>
<keyword evidence="1" id="KW-0472">Membrane</keyword>
<comment type="caution">
    <text evidence="2">The sequence shown here is derived from an EMBL/GenBank/DDBJ whole genome shotgun (WGS) entry which is preliminary data.</text>
</comment>
<name>A0A1V3IW69_9PAST</name>
<feature type="transmembrane region" description="Helical" evidence="1">
    <location>
        <begin position="6"/>
        <end position="29"/>
    </location>
</feature>
<protein>
    <submittedName>
        <fullName evidence="2">Uncharacterized protein</fullName>
    </submittedName>
</protein>